<dbReference type="AlphaFoldDB" id="A0A809E8G1"/>
<dbReference type="InterPro" id="IPR045653">
    <property type="entry name" value="DUF6396"/>
</dbReference>
<dbReference type="Pfam" id="PF08238">
    <property type="entry name" value="Sel1"/>
    <property type="match status" value="3"/>
</dbReference>
<name>A0A809E8G1_RALSL</name>
<gene>
    <name evidence="2" type="ORF">C2L97_12080</name>
</gene>
<dbReference type="SUPFAM" id="SSF81901">
    <property type="entry name" value="HCP-like"/>
    <property type="match status" value="1"/>
</dbReference>
<feature type="domain" description="DUF6396" evidence="1">
    <location>
        <begin position="232"/>
        <end position="338"/>
    </location>
</feature>
<sequence length="436" mass="47669">MKKSILIMLLAGLVSACTHKEKTPLDSLPDMSAVRANLAFTCVHEADHLPPLDPEAEQLFQYGRYLQKKEGPKNFNEVARYYRIAAAHGHYKANSNLQELVSQGIAESPDAPKETIDLAAQLVNQGIPGGYYDIGHYLELGYGLKQDAEMALRYMRKAADLGSPDAQFYVGQKLAPIDNAPAIARQMHQCAADQGHSEAAFTLGMDLKTDKIYPEAVRAFQKAAAAGSPQGALSLEAGFSGVSEGDSLSYIGVSEDVERARRYRLIRQFIRGNAGRNPKVPDIDKIVPLPPAKLQPWDGTFQWEKDQAAAVPPQKPSDELIERLSQSKHLDPATGLPLAKPAQVAQAETEAAPPPARLPLGTVARTGESCPQDGVWCVSLTKGMVADAERSFLKGMPLPSLTIYQPRRFAWMDNWMGVRQQTVPVAWKLVGYLNEA</sequence>
<dbReference type="InterPro" id="IPR011990">
    <property type="entry name" value="TPR-like_helical_dom_sf"/>
</dbReference>
<dbReference type="Gene3D" id="1.25.40.10">
    <property type="entry name" value="Tetratricopeptide repeat domain"/>
    <property type="match status" value="1"/>
</dbReference>
<proteinExistence type="predicted"/>
<accession>A0A809E8G1</accession>
<reference evidence="2" key="1">
    <citation type="submission" date="2018-01" db="EMBL/GenBank/DDBJ databases">
        <title>Complete Genome Sequence of three strains from Ralstonia solanacearum ecotype Moko sequevar IIA-53 from Brazil.</title>
        <authorList>
            <person name="Silva J.R."/>
            <person name="Albuquerque G.M.R."/>
            <person name="Pais A.K.L."/>
            <person name="Silva A.M.F."/>
            <person name="Boiteux M.E.N.F."/>
            <person name="Souza E.B."/>
            <person name="Mariano R.L.R."/>
        </authorList>
    </citation>
    <scope>NUCLEOTIDE SEQUENCE [LARGE SCALE GENOMIC DNA]</scope>
    <source>
        <strain evidence="2">SFC</strain>
    </source>
</reference>
<dbReference type="Pfam" id="PF19933">
    <property type="entry name" value="DUF6396"/>
    <property type="match status" value="1"/>
</dbReference>
<dbReference type="PROSITE" id="PS51257">
    <property type="entry name" value="PROKAR_LIPOPROTEIN"/>
    <property type="match status" value="1"/>
</dbReference>
<protein>
    <recommendedName>
        <fullName evidence="1">DUF6396 domain-containing protein</fullName>
    </recommendedName>
</protein>
<dbReference type="EMBL" id="CP026092">
    <property type="protein sequence ID" value="AYB56701.1"/>
    <property type="molecule type" value="Genomic_DNA"/>
</dbReference>
<organism evidence="2">
    <name type="scientific">Ralstonia solanacearum</name>
    <name type="common">Pseudomonas solanacearum</name>
    <dbReference type="NCBI Taxonomy" id="305"/>
    <lineage>
        <taxon>Bacteria</taxon>
        <taxon>Pseudomonadati</taxon>
        <taxon>Pseudomonadota</taxon>
        <taxon>Betaproteobacteria</taxon>
        <taxon>Burkholderiales</taxon>
        <taxon>Burkholderiaceae</taxon>
        <taxon>Ralstonia</taxon>
        <taxon>Ralstonia solanacearum species complex</taxon>
    </lineage>
</organism>
<evidence type="ECO:0000259" key="1">
    <source>
        <dbReference type="Pfam" id="PF19933"/>
    </source>
</evidence>
<dbReference type="PANTHER" id="PTHR11102:SF160">
    <property type="entry name" value="ERAD-ASSOCIATED E3 UBIQUITIN-PROTEIN LIGASE COMPONENT HRD3"/>
    <property type="match status" value="1"/>
</dbReference>
<evidence type="ECO:0000313" key="2">
    <source>
        <dbReference type="EMBL" id="AYB56701.1"/>
    </source>
</evidence>
<dbReference type="SMART" id="SM00671">
    <property type="entry name" value="SEL1"/>
    <property type="match status" value="3"/>
</dbReference>
<dbReference type="PANTHER" id="PTHR11102">
    <property type="entry name" value="SEL-1-LIKE PROTEIN"/>
    <property type="match status" value="1"/>
</dbReference>
<dbReference type="InterPro" id="IPR050767">
    <property type="entry name" value="Sel1_AlgK"/>
</dbReference>
<dbReference type="InterPro" id="IPR006597">
    <property type="entry name" value="Sel1-like"/>
</dbReference>